<feature type="domain" description="DNA replication/recombination mediator RecO N-terminal" evidence="1">
    <location>
        <begin position="1"/>
        <end position="72"/>
    </location>
</feature>
<keyword evidence="3" id="KW-1185">Reference proteome</keyword>
<accession>A0A4U2Z920</accession>
<dbReference type="Pfam" id="PF13114">
    <property type="entry name" value="RecO_N_2"/>
    <property type="match status" value="1"/>
</dbReference>
<reference evidence="2 3" key="1">
    <citation type="submission" date="2019-04" db="EMBL/GenBank/DDBJ databases">
        <title>Sulfurimonas crateris sp. nov. a facultative anaerobic sulfur-oxidizing chemolithautotrophic bacterium isolated from a terrestrial mud vulcano.</title>
        <authorList>
            <person name="Ratnikova N.M."/>
            <person name="Slobodkin A.I."/>
            <person name="Merkel A.Y."/>
            <person name="Novikov A."/>
            <person name="Bonch-Osmolovskaya E.A."/>
            <person name="Slobodkina G.B."/>
        </authorList>
    </citation>
    <scope>NUCLEOTIDE SEQUENCE [LARGE SCALE GENOMIC DNA]</scope>
    <source>
        <strain evidence="2 3">SN118</strain>
    </source>
</reference>
<evidence type="ECO:0000259" key="1">
    <source>
        <dbReference type="Pfam" id="PF13114"/>
    </source>
</evidence>
<comment type="caution">
    <text evidence="2">The sequence shown here is derived from an EMBL/GenBank/DDBJ whole genome shotgun (WGS) entry which is preliminary data.</text>
</comment>
<gene>
    <name evidence="2" type="primary">recO</name>
    <name evidence="2" type="ORF">FCU45_05140</name>
</gene>
<dbReference type="AlphaFoldDB" id="A0A4U2Z920"/>
<dbReference type="OrthoDB" id="5338768at2"/>
<evidence type="ECO:0000313" key="3">
    <source>
        <dbReference type="Proteomes" id="UP000309561"/>
    </source>
</evidence>
<dbReference type="NCBIfam" id="NF010483">
    <property type="entry name" value="PRK13908.1"/>
    <property type="match status" value="1"/>
</dbReference>
<dbReference type="Proteomes" id="UP000309561">
    <property type="component" value="Unassembled WGS sequence"/>
</dbReference>
<dbReference type="RefSeq" id="WP_137012968.1">
    <property type="nucleotide sequence ID" value="NZ_SZPX01000003.1"/>
</dbReference>
<proteinExistence type="predicted"/>
<dbReference type="InterPro" id="IPR022572">
    <property type="entry name" value="DNA_rep/recomb_RecO_N"/>
</dbReference>
<evidence type="ECO:0000313" key="2">
    <source>
        <dbReference type="EMBL" id="TKI70000.1"/>
    </source>
</evidence>
<organism evidence="2 3">
    <name type="scientific">Sulfurimonas crateris</name>
    <dbReference type="NCBI Taxonomy" id="2574727"/>
    <lineage>
        <taxon>Bacteria</taxon>
        <taxon>Pseudomonadati</taxon>
        <taxon>Campylobacterota</taxon>
        <taxon>Epsilonproteobacteria</taxon>
        <taxon>Campylobacterales</taxon>
        <taxon>Sulfurimonadaceae</taxon>
        <taxon>Sulfurimonas</taxon>
    </lineage>
</organism>
<sequence>MQGFILNLNKVKDEDLIVTIISRENLDTLYRFYGARHGVINLGFKIDYEKEASSKSTIYRLKDVIHIGFKWINDYKLLRVWQDFCALFYKHLKDAEELDEFYFELLDSASKNWGRQNPKRVAVESYIKLLRYEGRLHKEFECFLCSAPIVEDEISLIRAFLPTHKGCTHTFGIKKDALLELFENDSTLFLSDEEIERLWYILLEGL</sequence>
<dbReference type="EMBL" id="SZPX01000003">
    <property type="protein sequence ID" value="TKI70000.1"/>
    <property type="molecule type" value="Genomic_DNA"/>
</dbReference>
<name>A0A4U2Z920_9BACT</name>
<protein>
    <submittedName>
        <fullName evidence="2">Recombination protein RecO</fullName>
    </submittedName>
</protein>